<dbReference type="EMBL" id="JAXOTQ010000045">
    <property type="protein sequence ID" value="MDZ5493375.1"/>
    <property type="molecule type" value="Genomic_DNA"/>
</dbReference>
<sequence>MSQSPYADKLVLKGGVLLAAYAARRPTRDVDLQGRWISNDTDQVLGIVRDIATLHLDDGLVFDAASASADTIRDDDVYAGVRVSLTGSLSAARLTFHVDVNVGDPIWPDPQPIKLPRLLDGEIVVTGYPLPMVYAEKLVTALQRGEANTRWRDFADVYLLSCRHDVDGDQLAAAVQRVAEYRVVTPVLLSEALVGFATLAQSRWAAWRRKHRLDDRLPSDFGTVLQQVFALADPALLGNCRGRTWTATAQGWRAM</sequence>
<accession>A0ABU5JL67</accession>
<organism evidence="1 2">
    <name type="scientific">Micromonospora sicca</name>
    <dbReference type="NCBI Taxonomy" id="2202420"/>
    <lineage>
        <taxon>Bacteria</taxon>
        <taxon>Bacillati</taxon>
        <taxon>Actinomycetota</taxon>
        <taxon>Actinomycetes</taxon>
        <taxon>Micromonosporales</taxon>
        <taxon>Micromonosporaceae</taxon>
        <taxon>Micromonospora</taxon>
    </lineage>
</organism>
<dbReference type="InterPro" id="IPR014942">
    <property type="entry name" value="AbiEii"/>
</dbReference>
<gene>
    <name evidence="1" type="ORF">U2F25_28570</name>
</gene>
<dbReference type="Proteomes" id="UP001290101">
    <property type="component" value="Unassembled WGS sequence"/>
</dbReference>
<proteinExistence type="predicted"/>
<keyword evidence="1" id="KW-0808">Transferase</keyword>
<name>A0ABU5JL67_9ACTN</name>
<evidence type="ECO:0000313" key="2">
    <source>
        <dbReference type="Proteomes" id="UP001290101"/>
    </source>
</evidence>
<dbReference type="GO" id="GO:0016740">
    <property type="term" value="F:transferase activity"/>
    <property type="evidence" value="ECO:0007669"/>
    <property type="project" value="UniProtKB-KW"/>
</dbReference>
<dbReference type="RefSeq" id="WP_322442995.1">
    <property type="nucleotide sequence ID" value="NZ_JAXOTQ010000045.1"/>
</dbReference>
<reference evidence="1 2" key="1">
    <citation type="submission" date="2023-12" db="EMBL/GenBank/DDBJ databases">
        <title>Micromonospora sp. nov., isolated from Atacama Desert.</title>
        <authorList>
            <person name="Carro L."/>
            <person name="Golinska P."/>
            <person name="Klenk H.-P."/>
            <person name="Goodfellow M."/>
        </authorList>
    </citation>
    <scope>NUCLEOTIDE SEQUENCE [LARGE SCALE GENOMIC DNA]</scope>
    <source>
        <strain evidence="1 2">4G53</strain>
    </source>
</reference>
<keyword evidence="2" id="KW-1185">Reference proteome</keyword>
<dbReference type="Pfam" id="PF08843">
    <property type="entry name" value="AbiEii"/>
    <property type="match status" value="1"/>
</dbReference>
<comment type="caution">
    <text evidence="1">The sequence shown here is derived from an EMBL/GenBank/DDBJ whole genome shotgun (WGS) entry which is preliminary data.</text>
</comment>
<evidence type="ECO:0000313" key="1">
    <source>
        <dbReference type="EMBL" id="MDZ5493375.1"/>
    </source>
</evidence>
<protein>
    <submittedName>
        <fullName evidence="1">Nucleotidyl transferase AbiEii/AbiGii toxin family protein</fullName>
    </submittedName>
</protein>